<keyword evidence="4" id="KW-1185">Reference proteome</keyword>
<evidence type="ECO:0000313" key="4">
    <source>
        <dbReference type="Proteomes" id="UP000501812"/>
    </source>
</evidence>
<name>A0A858RLG3_9BACT</name>
<dbReference type="EMBL" id="CP051774">
    <property type="protein sequence ID" value="QJE97672.1"/>
    <property type="molecule type" value="Genomic_DNA"/>
</dbReference>
<evidence type="ECO:0000256" key="1">
    <source>
        <dbReference type="SAM" id="MobiDB-lite"/>
    </source>
</evidence>
<organism evidence="3 4">
    <name type="scientific">Luteolibacter luteus</name>
    <dbReference type="NCBI Taxonomy" id="2728835"/>
    <lineage>
        <taxon>Bacteria</taxon>
        <taxon>Pseudomonadati</taxon>
        <taxon>Verrucomicrobiota</taxon>
        <taxon>Verrucomicrobiia</taxon>
        <taxon>Verrucomicrobiales</taxon>
        <taxon>Verrucomicrobiaceae</taxon>
        <taxon>Luteolibacter</taxon>
    </lineage>
</organism>
<evidence type="ECO:0000313" key="3">
    <source>
        <dbReference type="EMBL" id="QJE97672.1"/>
    </source>
</evidence>
<reference evidence="3 4" key="1">
    <citation type="submission" date="2020-04" db="EMBL/GenBank/DDBJ databases">
        <title>Luteolibacter sp. G-1-1-1 isolated from soil.</title>
        <authorList>
            <person name="Dahal R.H."/>
        </authorList>
    </citation>
    <scope>NUCLEOTIDE SEQUENCE [LARGE SCALE GENOMIC DNA]</scope>
    <source>
        <strain evidence="3 4">G-1-1-1</strain>
    </source>
</reference>
<dbReference type="RefSeq" id="WP_169456098.1">
    <property type="nucleotide sequence ID" value="NZ_CP051774.1"/>
</dbReference>
<feature type="region of interest" description="Disordered" evidence="1">
    <location>
        <begin position="188"/>
        <end position="211"/>
    </location>
</feature>
<dbReference type="KEGG" id="luo:HHL09_18430"/>
<gene>
    <name evidence="3" type="ORF">HHL09_18430</name>
</gene>
<feature type="signal peptide" evidence="2">
    <location>
        <begin position="1"/>
        <end position="28"/>
    </location>
</feature>
<dbReference type="Proteomes" id="UP000501812">
    <property type="component" value="Chromosome"/>
</dbReference>
<keyword evidence="2" id="KW-0732">Signal</keyword>
<protein>
    <recommendedName>
        <fullName evidence="5">SGNH/GDSL hydrolase family protein</fullName>
    </recommendedName>
</protein>
<sequence length="415" mass="46380">MRANTRQTRRYATVLVATAALATLIAAAVNTRVDPFRVTGAPWASKDIDPYRDISASTRTGKAGLIRSHDDWEVGIFGSSRVISSLDPDAKGWGGKKVVNLGMPGAFLYENIAMAEYFLKHEEKARLLVFGIDPGDLTKSIDTRPMVDFMASPLNPSGALDRELRYVFGISTFETSYETLMLQRKKTPGEYNSRGFRDRPGHGGGGGAAAPGKGQLNFIKNRFVDDARVPPKPRDGTKVHPEKAKQLEALMKHCRERGVRLVLFMHPNHVLLQAKSSDLGKAEVPFEVERRALAEMVKAVNQHQVGEGQVELWDFYSYHPYNRERVRPIEGEPSALLHWRDLEHFTGDVGEGMLSIMMGWPIANPDLQGYGDKLTPENVESRISTLRADYQTYLQNEGKEDVAWKEKLITDGLKK</sequence>
<evidence type="ECO:0008006" key="5">
    <source>
        <dbReference type="Google" id="ProtNLM"/>
    </source>
</evidence>
<dbReference type="AlphaFoldDB" id="A0A858RLG3"/>
<evidence type="ECO:0000256" key="2">
    <source>
        <dbReference type="SAM" id="SignalP"/>
    </source>
</evidence>
<feature type="chain" id="PRO_5032428764" description="SGNH/GDSL hydrolase family protein" evidence="2">
    <location>
        <begin position="29"/>
        <end position="415"/>
    </location>
</feature>
<accession>A0A858RLG3</accession>
<proteinExistence type="predicted"/>